<gene>
    <name evidence="1" type="ORF">QNI29_06975</name>
</gene>
<protein>
    <recommendedName>
        <fullName evidence="3">Family 2 glycosyl transferase</fullName>
    </recommendedName>
</protein>
<dbReference type="InterPro" id="IPR017853">
    <property type="entry name" value="GH"/>
</dbReference>
<proteinExistence type="predicted"/>
<dbReference type="EMBL" id="CP126446">
    <property type="protein sequence ID" value="WIF99394.1"/>
    <property type="molecule type" value="Genomic_DNA"/>
</dbReference>
<reference evidence="1 2" key="1">
    <citation type="submission" date="2023-05" db="EMBL/GenBank/DDBJ databases">
        <title>Comparative genomics reveals the evidence of polycyclic aromatic hydrocarbons degradation in moderately halophilic genus Pontibacillus.</title>
        <authorList>
            <person name="Yang H."/>
            <person name="Qian Z."/>
        </authorList>
    </citation>
    <scope>NUCLEOTIDE SEQUENCE [LARGE SCALE GENOMIC DNA]</scope>
    <source>
        <strain evidence="2">HN14</strain>
    </source>
</reference>
<name>A0ABY8V0X1_9BACI</name>
<dbReference type="RefSeq" id="WP_231417991.1">
    <property type="nucleotide sequence ID" value="NZ_CP126446.1"/>
</dbReference>
<evidence type="ECO:0008006" key="3">
    <source>
        <dbReference type="Google" id="ProtNLM"/>
    </source>
</evidence>
<accession>A0ABY8V0X1</accession>
<sequence>MGVILLAVVLAISYTVLSTSQHVESKTLEDGTKLKFRTQQQSIEIYQNESWSPLMIKGVNLGATLPGYYPGSLPLDLETYQRWFRSMKDMGVNTVRIYTIHEPVFYEALVEFNQKHPDDPLYFIQGIWSPVKQLRETEDALSPEVTEAFKDEIKRAVGAVYGETTIKEEAGKASGTYESNAAPYLVAWHLGTEWDPKMVQQTNKLHAGEDPFEGERFQATEQANPFESWLAELLDYTAQQERTHGWEHPMTFTNWVTTDPLKHSEEPLIMEDKVSVDATHIKERDWNGGYFASFHAYPYYPDFLRLGEAYKDVLNKKGEPDAYKGYLKELKAYHRDMPIMITEFGLPSSLGVAHLGQYGRNQGGHTEVEQGEMNAELYKLIQEEGYAGSALFTWQDEWFKKTWNTMPYVEDGRRAYWFNYLSSETSYGVIGMYPDKEDDIRIDGEIEEWDSLDDLKSYTVRENGVKDITFTHDEGFVYINAHLSEDSDLEGETFQLGVNTLPGGTSQPPYKKPLEALVTLNGDKGEVVLSSEYDPHHRLYKEEEAEQPKENQAFVPWKLPVSLQFEPPNTRHAHPFEDVEVGGLKRGDAGAFSSKTYDPQIFWEAKGNVIEMKIPWALLGFADPSQRKVISYPEEEEATTMKTESIESIQFLPALSGETEQSVSAFDYSFEKWNQVQYAERKKNSFYQMKEALSK</sequence>
<keyword evidence="2" id="KW-1185">Reference proteome</keyword>
<dbReference type="Gene3D" id="3.20.20.80">
    <property type="entry name" value="Glycosidases"/>
    <property type="match status" value="2"/>
</dbReference>
<dbReference type="Proteomes" id="UP001236652">
    <property type="component" value="Chromosome"/>
</dbReference>
<dbReference type="SUPFAM" id="SSF51445">
    <property type="entry name" value="(Trans)glycosidases"/>
    <property type="match status" value="1"/>
</dbReference>
<organism evidence="1 2">
    <name type="scientific">Pontibacillus chungwhensis</name>
    <dbReference type="NCBI Taxonomy" id="265426"/>
    <lineage>
        <taxon>Bacteria</taxon>
        <taxon>Bacillati</taxon>
        <taxon>Bacillota</taxon>
        <taxon>Bacilli</taxon>
        <taxon>Bacillales</taxon>
        <taxon>Bacillaceae</taxon>
        <taxon>Pontibacillus</taxon>
    </lineage>
</organism>
<evidence type="ECO:0000313" key="2">
    <source>
        <dbReference type="Proteomes" id="UP001236652"/>
    </source>
</evidence>
<evidence type="ECO:0000313" key="1">
    <source>
        <dbReference type="EMBL" id="WIF99394.1"/>
    </source>
</evidence>